<dbReference type="EMBL" id="JADGKB010000068">
    <property type="protein sequence ID" value="KAJ3255307.1"/>
    <property type="molecule type" value="Genomic_DNA"/>
</dbReference>
<evidence type="ECO:0000256" key="8">
    <source>
        <dbReference type="SAM" id="Phobius"/>
    </source>
</evidence>
<evidence type="ECO:0000256" key="6">
    <source>
        <dbReference type="ARBA" id="ARBA00023136"/>
    </source>
</evidence>
<keyword evidence="11" id="KW-1185">Reference proteome</keyword>
<name>A0AAD5UE42_9FUNG</name>
<dbReference type="GO" id="GO:0016020">
    <property type="term" value="C:membrane"/>
    <property type="evidence" value="ECO:0007669"/>
    <property type="project" value="UniProtKB-SubCell"/>
</dbReference>
<feature type="compositionally biased region" description="Basic and acidic residues" evidence="7">
    <location>
        <begin position="332"/>
        <end position="347"/>
    </location>
</feature>
<dbReference type="PANTHER" id="PTHR47797:SF3">
    <property type="entry name" value="CYTOCHROME B561 DOMAIN-CONTAINING PROTEIN"/>
    <property type="match status" value="1"/>
</dbReference>
<keyword evidence="2" id="KW-0813">Transport</keyword>
<comment type="caution">
    <text evidence="10">The sequence shown here is derived from an EMBL/GenBank/DDBJ whole genome shotgun (WGS) entry which is preliminary data.</text>
</comment>
<dbReference type="AlphaFoldDB" id="A0AAD5UE42"/>
<dbReference type="Pfam" id="PF03188">
    <property type="entry name" value="Cytochrom_B561"/>
    <property type="match status" value="1"/>
</dbReference>
<feature type="transmembrane region" description="Helical" evidence="8">
    <location>
        <begin position="224"/>
        <end position="242"/>
    </location>
</feature>
<sequence>MNGDNMEGTQVIVGWNNNGKYMISDRKSTATILPLPFPNTASKITTLQVPAPSWANLAFSFTRPLSNTDIKLTNSSIYSYAYADHPVRTPTDPNTSFDIHDRHGGFGPLDFTTLKVTNSNGTVPAPKVVAGPSSGILVLPDNFSYSTLVTVHAYLLMFAWIVCPFIGIYIARYLKTALGIWWLRLHTLFMLVGVCICSVTGILFIFLYRPGPHFGMDGNNPHKLIGILVTGLLFAQMILGVVSDQLFEVNRTSIPWYDRAHWWLGRLTFLAALVNMYFGFSLFKSNFGSDMASYLPYVGYALAGVGVLAMIAGHFIHGGQDNHVAPLAEPVKQNDFKPPPDYEDRFQNRYPPQDRNPDRYQSSDRYNSSPRSPGGYTQRQERQRTQERRRDDRYREDRNYRR</sequence>
<evidence type="ECO:0000256" key="7">
    <source>
        <dbReference type="SAM" id="MobiDB-lite"/>
    </source>
</evidence>
<dbReference type="SMART" id="SM00665">
    <property type="entry name" value="B561"/>
    <property type="match status" value="1"/>
</dbReference>
<keyword evidence="3 8" id="KW-0812">Transmembrane</keyword>
<dbReference type="Gene3D" id="1.20.120.1770">
    <property type="match status" value="1"/>
</dbReference>
<evidence type="ECO:0000256" key="5">
    <source>
        <dbReference type="ARBA" id="ARBA00022989"/>
    </source>
</evidence>
<dbReference type="InterPro" id="IPR006593">
    <property type="entry name" value="Cyt_b561/ferric_Rdtase_TM"/>
</dbReference>
<organism evidence="10 11">
    <name type="scientific">Boothiomyces macroporosus</name>
    <dbReference type="NCBI Taxonomy" id="261099"/>
    <lineage>
        <taxon>Eukaryota</taxon>
        <taxon>Fungi</taxon>
        <taxon>Fungi incertae sedis</taxon>
        <taxon>Chytridiomycota</taxon>
        <taxon>Chytridiomycota incertae sedis</taxon>
        <taxon>Chytridiomycetes</taxon>
        <taxon>Rhizophydiales</taxon>
        <taxon>Terramycetaceae</taxon>
        <taxon>Boothiomyces</taxon>
    </lineage>
</organism>
<proteinExistence type="predicted"/>
<dbReference type="CDD" id="cd08760">
    <property type="entry name" value="Cyt_b561_FRRS1_like"/>
    <property type="match status" value="1"/>
</dbReference>
<feature type="domain" description="Cytochrome b561" evidence="9">
    <location>
        <begin position="113"/>
        <end position="314"/>
    </location>
</feature>
<keyword evidence="4" id="KW-0249">Electron transport</keyword>
<dbReference type="Pfam" id="PF16010">
    <property type="entry name" value="CDH-cyt"/>
    <property type="match status" value="1"/>
</dbReference>
<dbReference type="SUPFAM" id="SSF49344">
    <property type="entry name" value="CBD9-like"/>
    <property type="match status" value="1"/>
</dbReference>
<feature type="transmembrane region" description="Helical" evidence="8">
    <location>
        <begin position="263"/>
        <end position="283"/>
    </location>
</feature>
<keyword evidence="6 8" id="KW-0472">Membrane</keyword>
<dbReference type="Gene3D" id="2.60.40.1210">
    <property type="entry name" value="Cellobiose dehydrogenase, cytochrome domain"/>
    <property type="match status" value="1"/>
</dbReference>
<dbReference type="InterPro" id="IPR015920">
    <property type="entry name" value="Cellobiose_DH-like_cyt"/>
</dbReference>
<evidence type="ECO:0000256" key="3">
    <source>
        <dbReference type="ARBA" id="ARBA00022692"/>
    </source>
</evidence>
<evidence type="ECO:0000313" key="10">
    <source>
        <dbReference type="EMBL" id="KAJ3255307.1"/>
    </source>
</evidence>
<feature type="compositionally biased region" description="Basic and acidic residues" evidence="7">
    <location>
        <begin position="379"/>
        <end position="402"/>
    </location>
</feature>
<feature type="transmembrane region" description="Helical" evidence="8">
    <location>
        <begin position="151"/>
        <end position="171"/>
    </location>
</feature>
<feature type="region of interest" description="Disordered" evidence="7">
    <location>
        <begin position="330"/>
        <end position="402"/>
    </location>
</feature>
<comment type="subcellular location">
    <subcellularLocation>
        <location evidence="1">Membrane</location>
    </subcellularLocation>
</comment>
<evidence type="ECO:0000256" key="2">
    <source>
        <dbReference type="ARBA" id="ARBA00022448"/>
    </source>
</evidence>
<dbReference type="Proteomes" id="UP001210925">
    <property type="component" value="Unassembled WGS sequence"/>
</dbReference>
<reference evidence="10" key="1">
    <citation type="submission" date="2020-05" db="EMBL/GenBank/DDBJ databases">
        <title>Phylogenomic resolution of chytrid fungi.</title>
        <authorList>
            <person name="Stajich J.E."/>
            <person name="Amses K."/>
            <person name="Simmons R."/>
            <person name="Seto K."/>
            <person name="Myers J."/>
            <person name="Bonds A."/>
            <person name="Quandt C.A."/>
            <person name="Barry K."/>
            <person name="Liu P."/>
            <person name="Grigoriev I."/>
            <person name="Longcore J.E."/>
            <person name="James T.Y."/>
        </authorList>
    </citation>
    <scope>NUCLEOTIDE SEQUENCE</scope>
    <source>
        <strain evidence="10">PLAUS21</strain>
    </source>
</reference>
<evidence type="ECO:0000259" key="9">
    <source>
        <dbReference type="PROSITE" id="PS50939"/>
    </source>
</evidence>
<keyword evidence="5 8" id="KW-1133">Transmembrane helix</keyword>
<evidence type="ECO:0000313" key="11">
    <source>
        <dbReference type="Proteomes" id="UP001210925"/>
    </source>
</evidence>
<gene>
    <name evidence="10" type="ORF">HK103_006330</name>
</gene>
<dbReference type="PROSITE" id="PS50939">
    <property type="entry name" value="CYTOCHROME_B561"/>
    <property type="match status" value="1"/>
</dbReference>
<protein>
    <recommendedName>
        <fullName evidence="9">Cytochrome b561 domain-containing protein</fullName>
    </recommendedName>
</protein>
<feature type="transmembrane region" description="Helical" evidence="8">
    <location>
        <begin position="183"/>
        <end position="208"/>
    </location>
</feature>
<accession>A0AAD5UE42</accession>
<evidence type="ECO:0000256" key="1">
    <source>
        <dbReference type="ARBA" id="ARBA00004370"/>
    </source>
</evidence>
<evidence type="ECO:0000256" key="4">
    <source>
        <dbReference type="ARBA" id="ARBA00022982"/>
    </source>
</evidence>
<feature type="transmembrane region" description="Helical" evidence="8">
    <location>
        <begin position="295"/>
        <end position="316"/>
    </location>
</feature>
<dbReference type="PANTHER" id="PTHR47797">
    <property type="entry name" value="DEHYDROGENASE, PUTATIVE (AFU_ORTHOLOGUE AFUA_8G05805)-RELATED"/>
    <property type="match status" value="1"/>
</dbReference>